<dbReference type="PROSITE" id="PS00678">
    <property type="entry name" value="WD_REPEATS_1"/>
    <property type="match status" value="1"/>
</dbReference>
<dbReference type="RefSeq" id="XP_014568428.1">
    <property type="nucleotide sequence ID" value="XM_014712942.1"/>
</dbReference>
<dbReference type="GO" id="GO:0006888">
    <property type="term" value="P:endoplasmic reticulum to Golgi vesicle-mediated transport"/>
    <property type="evidence" value="ECO:0007669"/>
    <property type="project" value="InterPro"/>
</dbReference>
<feature type="repeat" description="WD" evidence="11">
    <location>
        <begin position="7"/>
        <end position="48"/>
    </location>
</feature>
<dbReference type="InterPro" id="IPR020472">
    <property type="entry name" value="WD40_PAC1"/>
</dbReference>
<dbReference type="InterPro" id="IPR050844">
    <property type="entry name" value="Coatomer_complex_subunit"/>
</dbReference>
<accession>G7E963</accession>
<keyword evidence="5" id="KW-0677">Repeat</keyword>
<dbReference type="PANTHER" id="PTHR19876">
    <property type="entry name" value="COATOMER"/>
    <property type="match status" value="1"/>
</dbReference>
<evidence type="ECO:0000256" key="2">
    <source>
        <dbReference type="ARBA" id="ARBA00022448"/>
    </source>
</evidence>
<dbReference type="OMA" id="EMTYQKQ"/>
<dbReference type="Pfam" id="PF00400">
    <property type="entry name" value="WD40"/>
    <property type="match status" value="6"/>
</dbReference>
<evidence type="ECO:0000313" key="15">
    <source>
        <dbReference type="EMBL" id="GAA99182.1"/>
    </source>
</evidence>
<feature type="domain" description="Coatomer alpha subunit C-terminal" evidence="13">
    <location>
        <begin position="829"/>
        <end position="1223"/>
    </location>
</feature>
<feature type="repeat" description="WD" evidence="11">
    <location>
        <begin position="208"/>
        <end position="249"/>
    </location>
</feature>
<dbReference type="Gene3D" id="2.130.10.10">
    <property type="entry name" value="YVTN repeat-like/Quinoprotein amine dehydrogenase"/>
    <property type="match status" value="1"/>
</dbReference>
<feature type="repeat" description="WD" evidence="11">
    <location>
        <begin position="91"/>
        <end position="132"/>
    </location>
</feature>
<proteinExistence type="predicted"/>
<dbReference type="InParanoid" id="G7E963"/>
<evidence type="ECO:0000256" key="9">
    <source>
        <dbReference type="ARBA" id="ARBA00023136"/>
    </source>
</evidence>
<comment type="function">
    <text evidence="10">The coatomer is a cytosolic protein complex that binds to dilysine motifs and reversibly associates with Golgi non-clathrin-coated vesicles, which further mediate biosynthetic protein transport from the ER, via the Golgi up to the trans Golgi network.</text>
</comment>
<dbReference type="FunCoup" id="G7E963">
    <property type="interactions" value="482"/>
</dbReference>
<evidence type="ECO:0000313" key="16">
    <source>
        <dbReference type="Proteomes" id="UP000009131"/>
    </source>
</evidence>
<dbReference type="PROSITE" id="PS50082">
    <property type="entry name" value="WD_REPEATS_2"/>
    <property type="match status" value="6"/>
</dbReference>
<keyword evidence="8 10" id="KW-0333">Golgi apparatus</keyword>
<keyword evidence="9 10" id="KW-0472">Membrane</keyword>
<dbReference type="PRINTS" id="PR00320">
    <property type="entry name" value="GPROTEINBRPT"/>
</dbReference>
<dbReference type="InterPro" id="IPR016391">
    <property type="entry name" value="Coatomer_asu"/>
</dbReference>
<comment type="subunit">
    <text evidence="10">Oligomeric complex that consists of at least the alpha, beta, beta', gamma, delta, epsilon and zeta subunits.</text>
</comment>
<evidence type="ECO:0000259" key="13">
    <source>
        <dbReference type="Pfam" id="PF06957"/>
    </source>
</evidence>
<dbReference type="EMBL" id="BABT02000220">
    <property type="protein sequence ID" value="GAA99182.1"/>
    <property type="molecule type" value="Genomic_DNA"/>
</dbReference>
<keyword evidence="16" id="KW-1185">Reference proteome</keyword>
<name>G7E963_MIXOS</name>
<dbReference type="InterPro" id="IPR036322">
    <property type="entry name" value="WD40_repeat_dom_sf"/>
</dbReference>
<comment type="caution">
    <text evidence="15">The sequence shown here is derived from an EMBL/GenBank/DDBJ whole genome shotgun (WGS) entry which is preliminary data.</text>
</comment>
<evidence type="ECO:0000256" key="7">
    <source>
        <dbReference type="ARBA" id="ARBA00022927"/>
    </source>
</evidence>
<dbReference type="SMART" id="SM00320">
    <property type="entry name" value="WD40"/>
    <property type="match status" value="7"/>
</dbReference>
<evidence type="ECO:0000259" key="12">
    <source>
        <dbReference type="Pfam" id="PF04053"/>
    </source>
</evidence>
<dbReference type="GO" id="GO:0006890">
    <property type="term" value="P:retrograde vesicle-mediated transport, Golgi to endoplasmic reticulum"/>
    <property type="evidence" value="ECO:0007669"/>
    <property type="project" value="TreeGrafter"/>
</dbReference>
<evidence type="ECO:0000256" key="8">
    <source>
        <dbReference type="ARBA" id="ARBA00023034"/>
    </source>
</evidence>
<dbReference type="GO" id="GO:0006891">
    <property type="term" value="P:intra-Golgi vesicle-mediated transport"/>
    <property type="evidence" value="ECO:0007669"/>
    <property type="project" value="TreeGrafter"/>
</dbReference>
<dbReference type="InterPro" id="IPR047312">
    <property type="entry name" value="Coatomer_alpha_WD-assoc_reg"/>
</dbReference>
<feature type="repeat" description="WD" evidence="11">
    <location>
        <begin position="49"/>
        <end position="90"/>
    </location>
</feature>
<dbReference type="Pfam" id="PF04053">
    <property type="entry name" value="B-prop_COPA_B_2nd"/>
    <property type="match status" value="1"/>
</dbReference>
<reference evidence="15 16" key="1">
    <citation type="journal article" date="2011" name="J. Gen. Appl. Microbiol.">
        <title>Draft genome sequencing of the enigmatic basidiomycete Mixia osmundae.</title>
        <authorList>
            <person name="Nishida H."/>
            <person name="Nagatsuka Y."/>
            <person name="Sugiyama J."/>
        </authorList>
    </citation>
    <scope>NUCLEOTIDE SEQUENCE [LARGE SCALE GENOMIC DNA]</scope>
    <source>
        <strain evidence="16">CBS 9802 / IAM 14324 / JCM 22182 / KY 12970</strain>
    </source>
</reference>
<evidence type="ECO:0000256" key="3">
    <source>
        <dbReference type="ARBA" id="ARBA00022490"/>
    </source>
</evidence>
<comment type="subcellular location">
    <subcellularLocation>
        <location evidence="10">Cytoplasm</location>
    </subcellularLocation>
    <subcellularLocation>
        <location evidence="1 10">Golgi apparatus membrane</location>
        <topology evidence="1 10">Peripheral membrane protein</topology>
        <orientation evidence="1">Cytoplasmic side</orientation>
    </subcellularLocation>
</comment>
<dbReference type="STRING" id="764103.G7E963"/>
<evidence type="ECO:0000256" key="11">
    <source>
        <dbReference type="PROSITE-ProRule" id="PRU00221"/>
    </source>
</evidence>
<dbReference type="Proteomes" id="UP000009131">
    <property type="component" value="Unassembled WGS sequence"/>
</dbReference>
<dbReference type="CDD" id="cd22948">
    <property type="entry name" value="Coatomer_WDAD_alpha"/>
    <property type="match status" value="1"/>
</dbReference>
<evidence type="ECO:0000256" key="5">
    <source>
        <dbReference type="ARBA" id="ARBA00022737"/>
    </source>
</evidence>
<dbReference type="FunFam" id="1.25.40.470:FF:000002">
    <property type="entry name" value="Coatomer subunit alpha"/>
    <property type="match status" value="1"/>
</dbReference>
<feature type="domain" description="COPA/B TPR" evidence="14">
    <location>
        <begin position="620"/>
        <end position="775"/>
    </location>
</feature>
<dbReference type="OrthoDB" id="10261470at2759"/>
<dbReference type="PANTHER" id="PTHR19876:SF1">
    <property type="entry name" value="COATOMER SUBUNIT ALPHA"/>
    <property type="match status" value="1"/>
</dbReference>
<organism evidence="15 16">
    <name type="scientific">Mixia osmundae (strain CBS 9802 / IAM 14324 / JCM 22182 / KY 12970)</name>
    <dbReference type="NCBI Taxonomy" id="764103"/>
    <lineage>
        <taxon>Eukaryota</taxon>
        <taxon>Fungi</taxon>
        <taxon>Dikarya</taxon>
        <taxon>Basidiomycota</taxon>
        <taxon>Pucciniomycotina</taxon>
        <taxon>Mixiomycetes</taxon>
        <taxon>Mixiales</taxon>
        <taxon>Mixiaceae</taxon>
        <taxon>Mixia</taxon>
    </lineage>
</organism>
<evidence type="ECO:0000256" key="1">
    <source>
        <dbReference type="ARBA" id="ARBA00004255"/>
    </source>
</evidence>
<dbReference type="PIRSF" id="PIRSF003354">
    <property type="entry name" value="Coatomer_alpha_subunit"/>
    <property type="match status" value="1"/>
</dbReference>
<dbReference type="InterPro" id="IPR006692">
    <property type="entry name" value="Beta-prop_COPA/B_2nd"/>
</dbReference>
<feature type="repeat" description="WD" evidence="11">
    <location>
        <begin position="133"/>
        <end position="174"/>
    </location>
</feature>
<dbReference type="CDD" id="cd00200">
    <property type="entry name" value="WD40"/>
    <property type="match status" value="1"/>
</dbReference>
<dbReference type="InterPro" id="IPR001680">
    <property type="entry name" value="WD40_rpt"/>
</dbReference>
<dbReference type="GO" id="GO:0000139">
    <property type="term" value="C:Golgi membrane"/>
    <property type="evidence" value="ECO:0007669"/>
    <property type="project" value="UniProtKB-SubCell"/>
</dbReference>
<keyword evidence="7 10" id="KW-0653">Protein transport</keyword>
<feature type="domain" description="COPA/B second beta-propeller" evidence="12">
    <location>
        <begin position="346"/>
        <end position="592"/>
    </location>
</feature>
<evidence type="ECO:0000256" key="4">
    <source>
        <dbReference type="ARBA" id="ARBA00022574"/>
    </source>
</evidence>
<dbReference type="HOGENOM" id="CLU_007565_1_0_1"/>
<dbReference type="Pfam" id="PF23953">
    <property type="entry name" value="TPR_COPA_B"/>
    <property type="match status" value="1"/>
</dbReference>
<dbReference type="Gene3D" id="1.25.40.470">
    <property type="match status" value="1"/>
</dbReference>
<feature type="repeat" description="WD" evidence="11">
    <location>
        <begin position="252"/>
        <end position="293"/>
    </location>
</feature>
<dbReference type="PROSITE" id="PS50294">
    <property type="entry name" value="WD_REPEATS_REGION"/>
    <property type="match status" value="4"/>
</dbReference>
<dbReference type="FunFam" id="2.130.10.10:FF:000010">
    <property type="entry name" value="Coatomer subunit alpha"/>
    <property type="match status" value="1"/>
</dbReference>
<dbReference type="Pfam" id="PF06957">
    <property type="entry name" value="COPI_C"/>
    <property type="match status" value="1"/>
</dbReference>
<dbReference type="eggNOG" id="KOG0292">
    <property type="taxonomic scope" value="Eukaryota"/>
</dbReference>
<keyword evidence="6 10" id="KW-0931">ER-Golgi transport</keyword>
<reference evidence="15 16" key="2">
    <citation type="journal article" date="2012" name="Open Biol.">
        <title>Characteristics of nucleosomes and linker DNA regions on the genome of the basidiomycete Mixia osmundae revealed by mono- and dinucleosome mapping.</title>
        <authorList>
            <person name="Nishida H."/>
            <person name="Kondo S."/>
            <person name="Matsumoto T."/>
            <person name="Suzuki Y."/>
            <person name="Yoshikawa H."/>
            <person name="Taylor T.D."/>
            <person name="Sugiyama J."/>
        </authorList>
    </citation>
    <scope>NUCLEOTIDE SEQUENCE [LARGE SCALE GENOMIC DNA]</scope>
    <source>
        <strain evidence="16">CBS 9802 / IAM 14324 / JCM 22182 / KY 12970</strain>
    </source>
</reference>
<dbReference type="InterPro" id="IPR015943">
    <property type="entry name" value="WD40/YVTN_repeat-like_dom_sf"/>
</dbReference>
<dbReference type="GO" id="GO:0006886">
    <property type="term" value="P:intracellular protein transport"/>
    <property type="evidence" value="ECO:0007669"/>
    <property type="project" value="UniProtKB-UniRule"/>
</dbReference>
<keyword evidence="2 10" id="KW-0813">Transport</keyword>
<dbReference type="InterPro" id="IPR056176">
    <property type="entry name" value="TPR_COPA_B"/>
</dbReference>
<dbReference type="SUPFAM" id="SSF50978">
    <property type="entry name" value="WD40 repeat-like"/>
    <property type="match status" value="2"/>
</dbReference>
<dbReference type="InterPro" id="IPR019775">
    <property type="entry name" value="WD40_repeat_CS"/>
</dbReference>
<protein>
    <recommendedName>
        <fullName evidence="10">Coatomer subunit alpha</fullName>
    </recommendedName>
</protein>
<evidence type="ECO:0000256" key="6">
    <source>
        <dbReference type="ARBA" id="ARBA00022892"/>
    </source>
</evidence>
<gene>
    <name evidence="15" type="primary">Mo05874</name>
    <name evidence="15" type="ORF">E5Q_05874</name>
</gene>
<dbReference type="InterPro" id="IPR010714">
    <property type="entry name" value="Coatomer_asu_C"/>
</dbReference>
<keyword evidence="3 10" id="KW-0963">Cytoplasm</keyword>
<dbReference type="AlphaFoldDB" id="G7E963"/>
<evidence type="ECO:0000259" key="14">
    <source>
        <dbReference type="Pfam" id="PF23953"/>
    </source>
</evidence>
<dbReference type="GO" id="GO:0030126">
    <property type="term" value="C:COPI vesicle coat"/>
    <property type="evidence" value="ECO:0007669"/>
    <property type="project" value="UniProtKB-UniRule"/>
</dbReference>
<evidence type="ECO:0000256" key="10">
    <source>
        <dbReference type="PIRNR" id="PIRNR003354"/>
    </source>
</evidence>
<dbReference type="GO" id="GO:0005198">
    <property type="term" value="F:structural molecule activity"/>
    <property type="evidence" value="ECO:0007669"/>
    <property type="project" value="InterPro"/>
</dbReference>
<keyword evidence="4 11" id="KW-0853">WD repeat</keyword>
<sequence length="1225" mass="136049">MQMLTKFESKSNRVKGIAFHPKLTLLAASLHSGSIQIWNFQMGTLVDRYDEHDGPVRGIAFHPTQPIFCSGGDDYKIKVFNYKTRRCLYTLHGHLDYVRTVSFHHEQPWILSASDDQTVRIWNWQSRTCIAILTGHNHYIMCAQFHPKDDLIVSASMDTTVRVWDISGLRKKATTAQPMTFEEQVQRANNGQQADLFGHTDAVVKYVLEGHDRGVNWAAFHPTLPLIVSAGDDRQIKLWRMSDTKAWEVDTCRGHFNNVSCALFHPKHELIISNGEDRTIRVWDMSKRTAVQTFRRENDRFWVLTAHPELNLFAAGHDSGLIVFKLDRERPAFSLSSNTLFYVRDKQVRAHDLNSNADASVVSVRRLGSQYVQPRTLSYNPAERAVIVTSPSEHGVYELVSLPKDISSGETKDSAVDGKRGNGDSALFVARNRFAVLDKANQTITIKDLQNSPTRTIACPVSTQEMFYGGTASLLLSTPTSVVLFDIQQQKMLAEISTPPVKYAVWSSDGNWVALLSKHTIMLADKTLGQSAMIHETIRIKSGAWDDSGIFIYSTLNHIKYALPQGDNGIIKTLDQPVYLTRIKGKTVYCLDRNAKPRTMQIDPTEYRFKLALVRRNYDEVLHIIRTSNLVGQSIIAYLQKKGFPEIALHFVQDKTTRFDLAIECGNLDVALEMAKAIDREENWTTLSQQALKQGNHQIVEIAYQRTKAFERLSFLYFITGNQDKLAKMAKIADMRGDHMSRFHNALYLGNAASRVQVLKDVGMFPLAYMTAKSNGLEELADEVLVSAGLTVEDLANVQMPKLGHVAPPQAITATQSLNWPSVGHKESFFDRALTAQGNSEAPEAIETFTNGHANPQESAMEEWKGGDDAEAGEAAAEDAWDLGGTEEVAADDEEIAPEAVSAVPAALDAIEDATPGISENDLWVRNSPLAADHVAAGSFDTAMQLLSRQVGAVNFTPLKPLFMSIYRSSHLHLSANASLPPLSIALRRNPDDTEPRSLLPIAPRSLQSITANELRAAYAAFKKAAFAECADIFRSILHSLLFVVAANAEEVAELHELVSLCREYLLGLSIEMERRKVAAETPGDIKRQLELAAYFTHCGIQQVHLALALRLAMTTFTKNKNFSTAAIFAQRLLDTNPDAKVAQQAKTVIAAADRNPRDAVEIDYNHFETFSICGASLSPIYTGSPSSDDPLTGTRYKPEYAGQLCRISQISEIGKAASGLRAML</sequence>